<comment type="catalytic activity">
    <reaction evidence="1 5">
        <text>6-phospho-D-glucono-1,5-lactone + H2O = 6-phospho-D-gluconate + H(+)</text>
        <dbReference type="Rhea" id="RHEA:12556"/>
        <dbReference type="ChEBI" id="CHEBI:15377"/>
        <dbReference type="ChEBI" id="CHEBI:15378"/>
        <dbReference type="ChEBI" id="CHEBI:57955"/>
        <dbReference type="ChEBI" id="CHEBI:58759"/>
        <dbReference type="EC" id="3.1.1.31"/>
    </reaction>
</comment>
<comment type="caution">
    <text evidence="7">The sequence shown here is derived from an EMBL/GenBank/DDBJ whole genome shotgun (WGS) entry which is preliminary data.</text>
</comment>
<dbReference type="PANTHER" id="PTHR11054">
    <property type="entry name" value="6-PHOSPHOGLUCONOLACTONASE"/>
    <property type="match status" value="1"/>
</dbReference>
<evidence type="ECO:0000259" key="6">
    <source>
        <dbReference type="Pfam" id="PF01182"/>
    </source>
</evidence>
<evidence type="ECO:0000256" key="2">
    <source>
        <dbReference type="ARBA" id="ARBA00004961"/>
    </source>
</evidence>
<evidence type="ECO:0000256" key="4">
    <source>
        <dbReference type="ARBA" id="ARBA00022801"/>
    </source>
</evidence>
<dbReference type="AlphaFoldDB" id="A0AAV6J050"/>
<dbReference type="InterPro" id="IPR039104">
    <property type="entry name" value="6PGL"/>
</dbReference>
<comment type="similarity">
    <text evidence="3 5">Belongs to the glucosamine/galactosamine-6-phosphate isomerase family. 6-phosphogluconolactonase subfamily.</text>
</comment>
<organism evidence="7 8">
    <name type="scientific">Rhododendron griersonianum</name>
    <dbReference type="NCBI Taxonomy" id="479676"/>
    <lineage>
        <taxon>Eukaryota</taxon>
        <taxon>Viridiplantae</taxon>
        <taxon>Streptophyta</taxon>
        <taxon>Embryophyta</taxon>
        <taxon>Tracheophyta</taxon>
        <taxon>Spermatophyta</taxon>
        <taxon>Magnoliopsida</taxon>
        <taxon>eudicotyledons</taxon>
        <taxon>Gunneridae</taxon>
        <taxon>Pentapetalae</taxon>
        <taxon>asterids</taxon>
        <taxon>Ericales</taxon>
        <taxon>Ericaceae</taxon>
        <taxon>Ericoideae</taxon>
        <taxon>Rhodoreae</taxon>
        <taxon>Rhododendron</taxon>
    </lineage>
</organism>
<dbReference type="GO" id="GO:0006098">
    <property type="term" value="P:pentose-phosphate shunt"/>
    <property type="evidence" value="ECO:0007669"/>
    <property type="project" value="InterPro"/>
</dbReference>
<evidence type="ECO:0000256" key="1">
    <source>
        <dbReference type="ARBA" id="ARBA00000832"/>
    </source>
</evidence>
<evidence type="ECO:0000313" key="7">
    <source>
        <dbReference type="EMBL" id="KAG5533913.1"/>
    </source>
</evidence>
<comment type="pathway">
    <text evidence="2">Carbohydrate degradation; pentose phosphate pathway; D-ribulose 5-phosphate from D-glucose 6-phosphate (oxidative stage): step 2/3.</text>
</comment>
<proteinExistence type="inferred from homology"/>
<dbReference type="GO" id="GO:0005975">
    <property type="term" value="P:carbohydrate metabolic process"/>
    <property type="evidence" value="ECO:0007669"/>
    <property type="project" value="InterPro"/>
</dbReference>
<dbReference type="CDD" id="cd01400">
    <property type="entry name" value="6PGL"/>
    <property type="match status" value="1"/>
</dbReference>
<dbReference type="InterPro" id="IPR006148">
    <property type="entry name" value="Glc/Gal-6P_isomerase"/>
</dbReference>
<dbReference type="GO" id="GO:0017057">
    <property type="term" value="F:6-phosphogluconolactonase activity"/>
    <property type="evidence" value="ECO:0007669"/>
    <property type="project" value="UniProtKB-EC"/>
</dbReference>
<dbReference type="NCBIfam" id="TIGR01198">
    <property type="entry name" value="pgl"/>
    <property type="match status" value="1"/>
</dbReference>
<evidence type="ECO:0000256" key="3">
    <source>
        <dbReference type="ARBA" id="ARBA00010662"/>
    </source>
</evidence>
<dbReference type="EMBL" id="JACTNZ010000009">
    <property type="protein sequence ID" value="KAG5533913.1"/>
    <property type="molecule type" value="Genomic_DNA"/>
</dbReference>
<dbReference type="Pfam" id="PF01182">
    <property type="entry name" value="Glucosamine_iso"/>
    <property type="match status" value="1"/>
</dbReference>
<reference evidence="7" key="1">
    <citation type="submission" date="2020-08" db="EMBL/GenBank/DDBJ databases">
        <title>Plant Genome Project.</title>
        <authorList>
            <person name="Zhang R.-G."/>
        </authorList>
    </citation>
    <scope>NUCLEOTIDE SEQUENCE</scope>
    <source>
        <strain evidence="7">WSP0</strain>
        <tissue evidence="7">Leaf</tissue>
    </source>
</reference>
<keyword evidence="4" id="KW-0378">Hydrolase</keyword>
<sequence length="309" mass="33687">MATCSISLAAKLLTTLRPPLRRSPPCVQSFVTRTIARVSVISADYKKLNFRVKSSMGTEKGKGKVQVFDTEEALAVSLAKYIADLSDHFSKERGAFTVVFSGGSLIKSLRKLVEAPYIDSVDWSKWHVFWVDERLVPKDHEDSNYKLANDGFLSMVPIPTGNVYTINEALSAEGAADDYETCVKHLVKINTIDLSQASGFPKFDLMLLSMGPDGHVASLFPGHPLVHENKQWVSFIEDSPKPPPQRITFTFPVINSSANIALVVAGAGKADAVNVALGDGQNPDLLPVKLVSPEGELTWFLDRGAASKL</sequence>
<accession>A0AAV6J050</accession>
<gene>
    <name evidence="7" type="ORF">RHGRI_027941</name>
</gene>
<dbReference type="EC" id="3.1.1.31" evidence="5"/>
<dbReference type="FunFam" id="3.40.50.1360:FF:000009">
    <property type="entry name" value="Probable 6-phosphogluconolactonase"/>
    <property type="match status" value="1"/>
</dbReference>
<dbReference type="PANTHER" id="PTHR11054:SF22">
    <property type="entry name" value="6-PHOSPHOGLUCONOLACTONASE 3, CHLOROPLASTIC"/>
    <property type="match status" value="1"/>
</dbReference>
<dbReference type="InterPro" id="IPR005900">
    <property type="entry name" value="6-phosphogluconolactonase_DevB"/>
</dbReference>
<dbReference type="Gene3D" id="3.40.50.1360">
    <property type="match status" value="1"/>
</dbReference>
<evidence type="ECO:0000256" key="5">
    <source>
        <dbReference type="RuleBase" id="RU365095"/>
    </source>
</evidence>
<dbReference type="SUPFAM" id="SSF100950">
    <property type="entry name" value="NagB/RpiA/CoA transferase-like"/>
    <property type="match status" value="1"/>
</dbReference>
<keyword evidence="8" id="KW-1185">Reference proteome</keyword>
<protein>
    <recommendedName>
        <fullName evidence="5">Probable 6-phosphogluconolactonase</fullName>
        <ecNumber evidence="5">3.1.1.31</ecNumber>
    </recommendedName>
</protein>
<dbReference type="GO" id="GO:0005737">
    <property type="term" value="C:cytoplasm"/>
    <property type="evidence" value="ECO:0007669"/>
    <property type="project" value="UniProtKB-ARBA"/>
</dbReference>
<feature type="domain" description="Glucosamine/galactosamine-6-phosphate isomerase" evidence="6">
    <location>
        <begin position="70"/>
        <end position="299"/>
    </location>
</feature>
<name>A0AAV6J050_9ERIC</name>
<dbReference type="Proteomes" id="UP000823749">
    <property type="component" value="Chromosome 9"/>
</dbReference>
<evidence type="ECO:0000313" key="8">
    <source>
        <dbReference type="Proteomes" id="UP000823749"/>
    </source>
</evidence>
<dbReference type="InterPro" id="IPR037171">
    <property type="entry name" value="NagB/RpiA_transferase-like"/>
</dbReference>